<dbReference type="AlphaFoldDB" id="A0A2P2QB95"/>
<sequence>MRELEKHDIRCKCFQINQTDLREFIASTSSQDLRDLLENYEPMMVTIHTLQGVEDGQIQTVSTRFHDWSSTAIKINCKKTMDKCRNLFQVNGIIFVLYRWIAGQLEIGIGLPGQQLPD</sequence>
<organism evidence="1">
    <name type="scientific">Rhizophora mucronata</name>
    <name type="common">Asiatic mangrove</name>
    <dbReference type="NCBI Taxonomy" id="61149"/>
    <lineage>
        <taxon>Eukaryota</taxon>
        <taxon>Viridiplantae</taxon>
        <taxon>Streptophyta</taxon>
        <taxon>Embryophyta</taxon>
        <taxon>Tracheophyta</taxon>
        <taxon>Spermatophyta</taxon>
        <taxon>Magnoliopsida</taxon>
        <taxon>eudicotyledons</taxon>
        <taxon>Gunneridae</taxon>
        <taxon>Pentapetalae</taxon>
        <taxon>rosids</taxon>
        <taxon>fabids</taxon>
        <taxon>Malpighiales</taxon>
        <taxon>Rhizophoraceae</taxon>
        <taxon>Rhizophora</taxon>
    </lineage>
</organism>
<name>A0A2P2QB95_RHIMU</name>
<accession>A0A2P2QB95</accession>
<dbReference type="EMBL" id="GGEC01083777">
    <property type="protein sequence ID" value="MBX64261.1"/>
    <property type="molecule type" value="Transcribed_RNA"/>
</dbReference>
<proteinExistence type="predicted"/>
<evidence type="ECO:0000313" key="1">
    <source>
        <dbReference type="EMBL" id="MBX64261.1"/>
    </source>
</evidence>
<reference evidence="1" key="1">
    <citation type="submission" date="2018-02" db="EMBL/GenBank/DDBJ databases">
        <title>Rhizophora mucronata_Transcriptome.</title>
        <authorList>
            <person name="Meera S.P."/>
            <person name="Sreeshan A."/>
            <person name="Augustine A."/>
        </authorList>
    </citation>
    <scope>NUCLEOTIDE SEQUENCE</scope>
    <source>
        <tissue evidence="1">Leaf</tissue>
    </source>
</reference>
<protein>
    <submittedName>
        <fullName evidence="1">Uncharacterized protein</fullName>
    </submittedName>
</protein>